<dbReference type="GeneID" id="18170521"/>
<name>G3JRC0_CORMM</name>
<dbReference type="OMA" id="AWEQHNL"/>
<dbReference type="PANTHER" id="PTHR43591:SF31">
    <property type="entry name" value="LAEA-LIKE, PUTATIVE (AFU_ORTHOLOGUE AFUA_8G01930)-RELATED"/>
    <property type="match status" value="1"/>
</dbReference>
<comment type="similarity">
    <text evidence="1">Belongs to the methyltransferase superfamily. LaeA methyltransferase family.</text>
</comment>
<evidence type="ECO:0000256" key="2">
    <source>
        <dbReference type="SAM" id="MobiDB-lite"/>
    </source>
</evidence>
<protein>
    <submittedName>
        <fullName evidence="3">SAM domain methyltransferase, putative</fullName>
    </submittedName>
</protein>
<dbReference type="VEuPathDB" id="FungiDB:CCM_08514"/>
<dbReference type="InParanoid" id="G3JRC0"/>
<accession>G3JRC0</accession>
<evidence type="ECO:0000313" key="3">
    <source>
        <dbReference type="EMBL" id="EGX88470.1"/>
    </source>
</evidence>
<dbReference type="Proteomes" id="UP000001610">
    <property type="component" value="Unassembled WGS sequence"/>
</dbReference>
<proteinExistence type="inferred from homology"/>
<feature type="region of interest" description="Disordered" evidence="2">
    <location>
        <begin position="15"/>
        <end position="34"/>
    </location>
</feature>
<dbReference type="PANTHER" id="PTHR43591">
    <property type="entry name" value="METHYLTRANSFERASE"/>
    <property type="match status" value="1"/>
</dbReference>
<dbReference type="OrthoDB" id="2013972at2759"/>
<dbReference type="GO" id="GO:0008168">
    <property type="term" value="F:methyltransferase activity"/>
    <property type="evidence" value="ECO:0007669"/>
    <property type="project" value="UniProtKB-KW"/>
</dbReference>
<dbReference type="Pfam" id="PF13489">
    <property type="entry name" value="Methyltransf_23"/>
    <property type="match status" value="1"/>
</dbReference>
<keyword evidence="4" id="KW-1185">Reference proteome</keyword>
<dbReference type="Gene3D" id="3.40.50.150">
    <property type="entry name" value="Vaccinia Virus protein VP39"/>
    <property type="match status" value="1"/>
</dbReference>
<dbReference type="RefSeq" id="XP_006673715.1">
    <property type="nucleotide sequence ID" value="XM_006673652.1"/>
</dbReference>
<dbReference type="SUPFAM" id="SSF53335">
    <property type="entry name" value="S-adenosyl-L-methionine-dependent methyltransferases"/>
    <property type="match status" value="1"/>
</dbReference>
<dbReference type="AlphaFoldDB" id="G3JRC0"/>
<sequence length="326" mass="36616">MASLPGVVIAVNEDSSPDSFDAQSEASDLGSSASSLTSIDTDILLGELGEGRRTYAVYGKKEYGFPMDTQELERLDICHIKYFALLDKRHFLSPIDEEYNPQRILDLGCGTGTWCIDVADMFPSALVVGVDKAATQPNFVPPNCTFEIDDIEEEWTWQEGTADFIFARDLILSIRDFPRLIEQSYKHLKPGGWAEFHCVTGVLHCDDGSVPNGSALQQFSSMLRDSCIKYGTPVDDPTRWRQQFQDAGFDAVTEEVLKLPCGPWAADARLRLLGGWEQRNLLDNLEGMVMRLFQKALGQSEAEITVYLSQLRKDIRSRDMHAYWPL</sequence>
<dbReference type="KEGG" id="cmt:CCM_08514"/>
<feature type="compositionally biased region" description="Low complexity" evidence="2">
    <location>
        <begin position="24"/>
        <end position="34"/>
    </location>
</feature>
<organism evidence="3 4">
    <name type="scientific">Cordyceps militaris (strain CM01)</name>
    <name type="common">Caterpillar fungus</name>
    <dbReference type="NCBI Taxonomy" id="983644"/>
    <lineage>
        <taxon>Eukaryota</taxon>
        <taxon>Fungi</taxon>
        <taxon>Dikarya</taxon>
        <taxon>Ascomycota</taxon>
        <taxon>Pezizomycotina</taxon>
        <taxon>Sordariomycetes</taxon>
        <taxon>Hypocreomycetidae</taxon>
        <taxon>Hypocreales</taxon>
        <taxon>Cordycipitaceae</taxon>
        <taxon>Cordyceps</taxon>
    </lineage>
</organism>
<dbReference type="GO" id="GO:0032259">
    <property type="term" value="P:methylation"/>
    <property type="evidence" value="ECO:0007669"/>
    <property type="project" value="UniProtKB-KW"/>
</dbReference>
<evidence type="ECO:0000313" key="4">
    <source>
        <dbReference type="Proteomes" id="UP000001610"/>
    </source>
</evidence>
<dbReference type="CDD" id="cd02440">
    <property type="entry name" value="AdoMet_MTases"/>
    <property type="match status" value="1"/>
</dbReference>
<keyword evidence="3" id="KW-0489">Methyltransferase</keyword>
<dbReference type="EMBL" id="JH126405">
    <property type="protein sequence ID" value="EGX88470.1"/>
    <property type="molecule type" value="Genomic_DNA"/>
</dbReference>
<keyword evidence="3" id="KW-0808">Transferase</keyword>
<evidence type="ECO:0000256" key="1">
    <source>
        <dbReference type="ARBA" id="ARBA00038158"/>
    </source>
</evidence>
<gene>
    <name evidence="3" type="ORF">CCM_08514</name>
</gene>
<dbReference type="HOGENOM" id="CLU_010595_7_1_1"/>
<dbReference type="InterPro" id="IPR029063">
    <property type="entry name" value="SAM-dependent_MTases_sf"/>
</dbReference>
<reference evidence="3 4" key="1">
    <citation type="journal article" date="2011" name="Genome Biol.">
        <title>Genome sequence of the insect pathogenic fungus Cordyceps militaris, a valued traditional Chinese medicine.</title>
        <authorList>
            <person name="Zheng P."/>
            <person name="Xia Y."/>
            <person name="Xiao G."/>
            <person name="Xiong C."/>
            <person name="Hu X."/>
            <person name="Zhang S."/>
            <person name="Zheng H."/>
            <person name="Huang Y."/>
            <person name="Zhou Y."/>
            <person name="Wang S."/>
            <person name="Zhao G.P."/>
            <person name="Liu X."/>
            <person name="St Leger R.J."/>
            <person name="Wang C."/>
        </authorList>
    </citation>
    <scope>NUCLEOTIDE SEQUENCE [LARGE SCALE GENOMIC DNA]</scope>
    <source>
        <strain evidence="3 4">CM01</strain>
    </source>
</reference>
<dbReference type="eggNOG" id="KOG1269">
    <property type="taxonomic scope" value="Eukaryota"/>
</dbReference>